<dbReference type="Proteomes" id="UP000010523">
    <property type="component" value="Unassembled WGS sequence"/>
</dbReference>
<sequence>MKNYTIHSGEKEESCQLIFIGEKDPEYNAKIAHPPGFFDALQLSRNSFRTSYCILPLCTHTSVTVNFVENQQVKAVQFTFNFHKQKILIKEKAGKISRATAYKLLSCFLIKNGNKLLYLTFPPGDRENFSKEPNPTFLT</sequence>
<dbReference type="PATRIC" id="fig|997296.3.peg.1771"/>
<proteinExistence type="predicted"/>
<name>I3E1I4_BACMT</name>
<keyword evidence="2" id="KW-1185">Reference proteome</keyword>
<organism evidence="1 2">
    <name type="scientific">Bacillus methanolicus PB1</name>
    <dbReference type="NCBI Taxonomy" id="997296"/>
    <lineage>
        <taxon>Bacteria</taxon>
        <taxon>Bacillati</taxon>
        <taxon>Bacillota</taxon>
        <taxon>Bacilli</taxon>
        <taxon>Bacillales</taxon>
        <taxon>Bacillaceae</taxon>
        <taxon>Bacillus</taxon>
    </lineage>
</organism>
<gene>
    <name evidence="1" type="ORF">PB1_08337</name>
</gene>
<protein>
    <submittedName>
        <fullName evidence="1">Uncharacterized protein</fullName>
    </submittedName>
</protein>
<evidence type="ECO:0000313" key="2">
    <source>
        <dbReference type="Proteomes" id="UP000010523"/>
    </source>
</evidence>
<accession>I3E1I4</accession>
<dbReference type="OrthoDB" id="2935441at2"/>
<comment type="caution">
    <text evidence="1">The sequence shown here is derived from an EMBL/GenBank/DDBJ whole genome shotgun (WGS) entry which is preliminary data.</text>
</comment>
<dbReference type="EMBL" id="AFEU01000002">
    <property type="protein sequence ID" value="EIJ80355.1"/>
    <property type="molecule type" value="Genomic_DNA"/>
</dbReference>
<reference evidence="1 2" key="1">
    <citation type="journal article" date="2012" name="Appl. Environ. Microbiol.">
        <title>Genome Sequence of Thermotolerant Bacillus methanolicus: Features and Regulation Related to Methylotrophy and Production of L-Lysine and L-Glutamate from Methanol.</title>
        <authorList>
            <person name="Heggeset T.M."/>
            <person name="Krog A."/>
            <person name="Balzer S."/>
            <person name="Wentzel A."/>
            <person name="Ellingsen T.E."/>
            <person name="Brautaset T."/>
        </authorList>
    </citation>
    <scope>NUCLEOTIDE SEQUENCE [LARGE SCALE GENOMIC DNA]</scope>
    <source>
        <strain evidence="1 2">PB1</strain>
    </source>
</reference>
<dbReference type="eggNOG" id="ENOG50307QI">
    <property type="taxonomic scope" value="Bacteria"/>
</dbReference>
<dbReference type="STRING" id="997296.PB1_08337"/>
<dbReference type="AlphaFoldDB" id="I3E1I4"/>
<evidence type="ECO:0000313" key="1">
    <source>
        <dbReference type="EMBL" id="EIJ80355.1"/>
    </source>
</evidence>
<dbReference type="RefSeq" id="WP_003351801.1">
    <property type="nucleotide sequence ID" value="NZ_AFEU01000002.1"/>
</dbReference>